<sequence>MSKSALLLIALTAGMTAAGNLLIREGIVRAGGVSFSPATFLEDLLSVIRQPLLDIGVLLYGMASIVWFKVIATENLSTSYPLVVAMTFLLVSSGCALWFREVISLQKIVGMVLILLGIIVVSSS</sequence>
<organism evidence="2">
    <name type="scientific">Desulfacinum infernum</name>
    <dbReference type="NCBI Taxonomy" id="35837"/>
    <lineage>
        <taxon>Bacteria</taxon>
        <taxon>Pseudomonadati</taxon>
        <taxon>Thermodesulfobacteriota</taxon>
        <taxon>Syntrophobacteria</taxon>
        <taxon>Syntrophobacterales</taxon>
        <taxon>Syntrophobacteraceae</taxon>
        <taxon>Desulfacinum</taxon>
    </lineage>
</organism>
<dbReference type="InterPro" id="IPR037185">
    <property type="entry name" value="EmrE-like"/>
</dbReference>
<accession>A0A832A3G0</accession>
<dbReference type="SUPFAM" id="SSF103481">
    <property type="entry name" value="Multidrug resistance efflux transporter EmrE"/>
    <property type="match status" value="1"/>
</dbReference>
<dbReference type="AlphaFoldDB" id="A0A832A3G0"/>
<keyword evidence="1" id="KW-1133">Transmembrane helix</keyword>
<feature type="transmembrane region" description="Helical" evidence="1">
    <location>
        <begin position="105"/>
        <end position="123"/>
    </location>
</feature>
<dbReference type="Gene3D" id="1.10.3730.20">
    <property type="match status" value="1"/>
</dbReference>
<feature type="transmembrane region" description="Helical" evidence="1">
    <location>
        <begin position="80"/>
        <end position="99"/>
    </location>
</feature>
<proteinExistence type="predicted"/>
<feature type="transmembrane region" description="Helical" evidence="1">
    <location>
        <begin position="48"/>
        <end position="68"/>
    </location>
</feature>
<keyword evidence="1" id="KW-0812">Transmembrane</keyword>
<gene>
    <name evidence="2" type="ORF">ENS06_14425</name>
</gene>
<evidence type="ECO:0000313" key="2">
    <source>
        <dbReference type="EMBL" id="HFK98505.1"/>
    </source>
</evidence>
<name>A0A832A3G0_9BACT</name>
<comment type="caution">
    <text evidence="2">The sequence shown here is derived from an EMBL/GenBank/DDBJ whole genome shotgun (WGS) entry which is preliminary data.</text>
</comment>
<dbReference type="EMBL" id="DSTK01000040">
    <property type="protein sequence ID" value="HFK98505.1"/>
    <property type="molecule type" value="Genomic_DNA"/>
</dbReference>
<evidence type="ECO:0000256" key="1">
    <source>
        <dbReference type="SAM" id="Phobius"/>
    </source>
</evidence>
<protein>
    <recommendedName>
        <fullName evidence="3">EamA-like transporter family protein</fullName>
    </recommendedName>
</protein>
<evidence type="ECO:0008006" key="3">
    <source>
        <dbReference type="Google" id="ProtNLM"/>
    </source>
</evidence>
<keyword evidence="1" id="KW-0472">Membrane</keyword>
<reference evidence="2" key="1">
    <citation type="journal article" date="2020" name="mSystems">
        <title>Genome- and Community-Level Interaction Insights into Carbon Utilization and Element Cycling Functions of Hydrothermarchaeota in Hydrothermal Sediment.</title>
        <authorList>
            <person name="Zhou Z."/>
            <person name="Liu Y."/>
            <person name="Xu W."/>
            <person name="Pan J."/>
            <person name="Luo Z.H."/>
            <person name="Li M."/>
        </authorList>
    </citation>
    <scope>NUCLEOTIDE SEQUENCE [LARGE SCALE GENOMIC DNA]</scope>
    <source>
        <strain evidence="2">SpSt-456</strain>
    </source>
</reference>